<evidence type="ECO:0000313" key="6">
    <source>
        <dbReference type="EMBL" id="KAG9191314.1"/>
    </source>
</evidence>
<proteinExistence type="predicted"/>
<keyword evidence="2" id="KW-0805">Transcription regulation</keyword>
<dbReference type="GO" id="GO:0000981">
    <property type="term" value="F:DNA-binding transcription factor activity, RNA polymerase II-specific"/>
    <property type="evidence" value="ECO:0007669"/>
    <property type="project" value="TreeGrafter"/>
</dbReference>
<evidence type="ECO:0000256" key="4">
    <source>
        <dbReference type="ARBA" id="ARBA00023163"/>
    </source>
</evidence>
<sequence length="371" mass="42190">MAIELGWHHLGTDAMRPPKNMSDLQAMQFRNIERTWLVLFVYDRSISLQTGKPWMIEISSYLKSVSNWYLHPLEMANDRLLCAFVSLRLITSSHFEMMTTRYAQQQRHETSRYRSTLRMVDEAIFDWQKRWTETVSERGEDCHAFLIPFYGSYARLLLYTSSLRESIKLRDIVTTVDTEAIWNSYSSALDMLQLVSEPSASQLVYYAQDSIHVMVAYAAVFLIKLLLSAPTYMRTEMELPALDSIRNAANVFKNLQAPAGTSCALQAAFLHKVFIKHESRMERRTSLRLHVPAALAAPAAPLASVDPAINRPTPAHAQTMQRPNINPAYNDQNTFPDPSIYDIDFADDEAWASLFADAGFNIGQGAFMSPT</sequence>
<name>A0AAD4IAX2_9PLEO</name>
<evidence type="ECO:0000256" key="2">
    <source>
        <dbReference type="ARBA" id="ARBA00023015"/>
    </source>
</evidence>
<comment type="subcellular location">
    <subcellularLocation>
        <location evidence="1">Nucleus</location>
    </subcellularLocation>
</comment>
<dbReference type="PANTHER" id="PTHR31845">
    <property type="entry name" value="FINGER DOMAIN PROTEIN, PUTATIVE-RELATED"/>
    <property type="match status" value="1"/>
</dbReference>
<evidence type="ECO:0000256" key="3">
    <source>
        <dbReference type="ARBA" id="ARBA00023125"/>
    </source>
</evidence>
<keyword evidence="3" id="KW-0238">DNA-binding</keyword>
<evidence type="ECO:0000256" key="1">
    <source>
        <dbReference type="ARBA" id="ARBA00004123"/>
    </source>
</evidence>
<dbReference type="PANTHER" id="PTHR31845:SF17">
    <property type="entry name" value="ZN(II)2CYS6 TRANSCRIPTION FACTOR (EUROFUNG)"/>
    <property type="match status" value="1"/>
</dbReference>
<dbReference type="InterPro" id="IPR051089">
    <property type="entry name" value="prtT"/>
</dbReference>
<dbReference type="GO" id="GO:0000976">
    <property type="term" value="F:transcription cis-regulatory region binding"/>
    <property type="evidence" value="ECO:0007669"/>
    <property type="project" value="TreeGrafter"/>
</dbReference>
<gene>
    <name evidence="6" type="ORF">G6011_09402</name>
</gene>
<evidence type="ECO:0000256" key="5">
    <source>
        <dbReference type="ARBA" id="ARBA00023242"/>
    </source>
</evidence>
<reference evidence="6" key="1">
    <citation type="submission" date="2021-07" db="EMBL/GenBank/DDBJ databases">
        <title>Genome Resource of American Ginseng Black Spot Pathogen Alternaria panax.</title>
        <authorList>
            <person name="Qiu C."/>
            <person name="Wang W."/>
            <person name="Liu Z."/>
        </authorList>
    </citation>
    <scope>NUCLEOTIDE SEQUENCE</scope>
    <source>
        <strain evidence="6">BNCC115425</strain>
    </source>
</reference>
<dbReference type="Proteomes" id="UP001199106">
    <property type="component" value="Unassembled WGS sequence"/>
</dbReference>
<dbReference type="EMBL" id="JAANER010000004">
    <property type="protein sequence ID" value="KAG9191314.1"/>
    <property type="molecule type" value="Genomic_DNA"/>
</dbReference>
<keyword evidence="4" id="KW-0804">Transcription</keyword>
<dbReference type="AlphaFoldDB" id="A0AAD4IAX2"/>
<keyword evidence="7" id="KW-1185">Reference proteome</keyword>
<keyword evidence="5" id="KW-0539">Nucleus</keyword>
<dbReference type="GO" id="GO:0005634">
    <property type="term" value="C:nucleus"/>
    <property type="evidence" value="ECO:0007669"/>
    <property type="project" value="UniProtKB-SubCell"/>
</dbReference>
<dbReference type="CDD" id="cd12148">
    <property type="entry name" value="fungal_TF_MHR"/>
    <property type="match status" value="1"/>
</dbReference>
<accession>A0AAD4IAX2</accession>
<organism evidence="6 7">
    <name type="scientific">Alternaria panax</name>
    <dbReference type="NCBI Taxonomy" id="48097"/>
    <lineage>
        <taxon>Eukaryota</taxon>
        <taxon>Fungi</taxon>
        <taxon>Dikarya</taxon>
        <taxon>Ascomycota</taxon>
        <taxon>Pezizomycotina</taxon>
        <taxon>Dothideomycetes</taxon>
        <taxon>Pleosporomycetidae</taxon>
        <taxon>Pleosporales</taxon>
        <taxon>Pleosporineae</taxon>
        <taxon>Pleosporaceae</taxon>
        <taxon>Alternaria</taxon>
        <taxon>Alternaria sect. Panax</taxon>
    </lineage>
</organism>
<protein>
    <submittedName>
        <fullName evidence="6">Uncharacterized protein</fullName>
    </submittedName>
</protein>
<comment type="caution">
    <text evidence="6">The sequence shown here is derived from an EMBL/GenBank/DDBJ whole genome shotgun (WGS) entry which is preliminary data.</text>
</comment>
<evidence type="ECO:0000313" key="7">
    <source>
        <dbReference type="Proteomes" id="UP001199106"/>
    </source>
</evidence>